<dbReference type="SUPFAM" id="SSF81301">
    <property type="entry name" value="Nucleotidyltransferase"/>
    <property type="match status" value="1"/>
</dbReference>
<accession>A0A3N6M5C7</accession>
<evidence type="ECO:0000313" key="1">
    <source>
        <dbReference type="EMBL" id="RQG95744.1"/>
    </source>
</evidence>
<comment type="caution">
    <text evidence="1">The sequence shown here is derived from an EMBL/GenBank/DDBJ whole genome shotgun (WGS) entry which is preliminary data.</text>
</comment>
<organism evidence="1 2">
    <name type="scientific">Natrarchaeobius chitinivorans</name>
    <dbReference type="NCBI Taxonomy" id="1679083"/>
    <lineage>
        <taxon>Archaea</taxon>
        <taxon>Methanobacteriati</taxon>
        <taxon>Methanobacteriota</taxon>
        <taxon>Stenosarchaea group</taxon>
        <taxon>Halobacteria</taxon>
        <taxon>Halobacteriales</taxon>
        <taxon>Natrialbaceae</taxon>
        <taxon>Natrarchaeobius</taxon>
    </lineage>
</organism>
<dbReference type="InterPro" id="IPR043519">
    <property type="entry name" value="NT_sf"/>
</dbReference>
<proteinExistence type="predicted"/>
<dbReference type="Proteomes" id="UP000281431">
    <property type="component" value="Unassembled WGS sequence"/>
</dbReference>
<evidence type="ECO:0008006" key="3">
    <source>
        <dbReference type="Google" id="ProtNLM"/>
    </source>
</evidence>
<dbReference type="EMBL" id="REFZ01000029">
    <property type="protein sequence ID" value="RQG95744.1"/>
    <property type="molecule type" value="Genomic_DNA"/>
</dbReference>
<evidence type="ECO:0000313" key="2">
    <source>
        <dbReference type="Proteomes" id="UP000281431"/>
    </source>
</evidence>
<protein>
    <recommendedName>
        <fullName evidence="3">Nucleotidyltransferase family protein</fullName>
    </recommendedName>
</protein>
<sequence length="231" mass="25854">MSFTDRSDALIELLEELNESDLKYVLVGGYAVSVFNARFSTDLDIVVAPENKSDFVSFLEDRGFEETDSHAKRWFYDTEVIEYKKRLAPKQPIGFDLLVNGLGCRQTEAQWSFNHLYDHSAEQTVSGGTTTTKARAVDGAVLVAAKLHSGRETDIRDIVAIAEEIALTTVTPHLHRGETDALREQLERAKEILESDELKHGYRSDFGASAISEPTVNSLRNYLAAQIEKLE</sequence>
<dbReference type="AlphaFoldDB" id="A0A3N6M5C7"/>
<gene>
    <name evidence="1" type="ORF">EA472_21075</name>
</gene>
<dbReference type="Gene3D" id="3.30.460.40">
    <property type="match status" value="1"/>
</dbReference>
<dbReference type="OrthoDB" id="165795at2157"/>
<reference evidence="1 2" key="1">
    <citation type="submission" date="2018-10" db="EMBL/GenBank/DDBJ databases">
        <title>Natrarchaeobius chitinivorans gen. nov., sp. nov., and Natrarchaeobius haloalkaliphilus sp. nov., alkaliphilic, chitin-utilizing haloarchaea from hypersaline alkaline lakes.</title>
        <authorList>
            <person name="Sorokin D.Y."/>
            <person name="Elcheninov A.G."/>
            <person name="Kostrikina N.A."/>
            <person name="Bale N.J."/>
            <person name="Sinninghe Damste J.S."/>
            <person name="Khijniak T.V."/>
            <person name="Kublanov I.V."/>
            <person name="Toshchakov S.V."/>
        </authorList>
    </citation>
    <scope>NUCLEOTIDE SEQUENCE [LARGE SCALE GENOMIC DNA]</scope>
    <source>
        <strain evidence="1 2">AArcht7</strain>
    </source>
</reference>
<name>A0A3N6M5C7_NATCH</name>
<keyword evidence="2" id="KW-1185">Reference proteome</keyword>